<reference evidence="6 7" key="1">
    <citation type="journal article" date="2011" name="Genome Biol.">
        <title>Comparative genome sequence analysis underscores mycoparasitism as the ancestral life style of Trichoderma.</title>
        <authorList>
            <person name="Kubicek C.P."/>
            <person name="Herrera-Estrella A."/>
            <person name="Seidl-Seiboth V."/>
            <person name="Martinez D.A."/>
            <person name="Druzhinina I.S."/>
            <person name="Thon M."/>
            <person name="Zeilinger S."/>
            <person name="Casas-Flores S."/>
            <person name="Horwitz B.A."/>
            <person name="Mukherjee P.K."/>
            <person name="Mukherjee M."/>
            <person name="Kredics L."/>
            <person name="Alcaraz L.D."/>
            <person name="Aerts A."/>
            <person name="Antal Z."/>
            <person name="Atanasova L."/>
            <person name="Cervantes-Badillo M.G."/>
            <person name="Challacombe J."/>
            <person name="Chertkov O."/>
            <person name="McCluskey K."/>
            <person name="Coulpier F."/>
            <person name="Deshpande N."/>
            <person name="von Doehren H."/>
            <person name="Ebbole D.J."/>
            <person name="Esquivel-Naranjo E.U."/>
            <person name="Fekete E."/>
            <person name="Flipphi M."/>
            <person name="Glaser F."/>
            <person name="Gomez-Rodriguez E.Y."/>
            <person name="Gruber S."/>
            <person name="Han C."/>
            <person name="Henrissat B."/>
            <person name="Hermosa R."/>
            <person name="Hernandez-Onate M."/>
            <person name="Karaffa L."/>
            <person name="Kosti I."/>
            <person name="Le Crom S."/>
            <person name="Lindquist E."/>
            <person name="Lucas S."/>
            <person name="Luebeck M."/>
            <person name="Luebeck P.S."/>
            <person name="Margeot A."/>
            <person name="Metz B."/>
            <person name="Misra M."/>
            <person name="Nevalainen H."/>
            <person name="Omann M."/>
            <person name="Packer N."/>
            <person name="Perrone G."/>
            <person name="Uresti-Rivera E.E."/>
            <person name="Salamov A."/>
            <person name="Schmoll M."/>
            <person name="Seiboth B."/>
            <person name="Shapiro H."/>
            <person name="Sukno S."/>
            <person name="Tamayo-Ramos J.A."/>
            <person name="Tisch D."/>
            <person name="Wiest A."/>
            <person name="Wilkinson H.H."/>
            <person name="Zhang M."/>
            <person name="Coutinho P.M."/>
            <person name="Kenerley C.M."/>
            <person name="Monte E."/>
            <person name="Baker S.E."/>
            <person name="Grigoriev I.V."/>
        </authorList>
    </citation>
    <scope>NUCLEOTIDE SEQUENCE [LARGE SCALE GENOMIC DNA]</scope>
    <source>
        <strain evidence="7">Gv29-8 / FGSC 10586</strain>
    </source>
</reference>
<keyword evidence="2 5" id="KW-0812">Transmembrane</keyword>
<comment type="subcellular location">
    <subcellularLocation>
        <location evidence="1">Membrane</location>
        <topology evidence="1">Multi-pass membrane protein</topology>
    </subcellularLocation>
</comment>
<dbReference type="Proteomes" id="UP000007115">
    <property type="component" value="Unassembled WGS sequence"/>
</dbReference>
<organism evidence="6 7">
    <name type="scientific">Hypocrea virens (strain Gv29-8 / FGSC 10586)</name>
    <name type="common">Gliocladium virens</name>
    <name type="synonym">Trichoderma virens</name>
    <dbReference type="NCBI Taxonomy" id="413071"/>
    <lineage>
        <taxon>Eukaryota</taxon>
        <taxon>Fungi</taxon>
        <taxon>Dikarya</taxon>
        <taxon>Ascomycota</taxon>
        <taxon>Pezizomycotina</taxon>
        <taxon>Sordariomycetes</taxon>
        <taxon>Hypocreomycetidae</taxon>
        <taxon>Hypocreales</taxon>
        <taxon>Hypocreaceae</taxon>
        <taxon>Trichoderma</taxon>
    </lineage>
</organism>
<feature type="transmembrane region" description="Helical" evidence="5">
    <location>
        <begin position="173"/>
        <end position="196"/>
    </location>
</feature>
<accession>G9MU12</accession>
<dbReference type="PANTHER" id="PTHR23507">
    <property type="entry name" value="ZGC:174356"/>
    <property type="match status" value="1"/>
</dbReference>
<feature type="transmembrane region" description="Helical" evidence="5">
    <location>
        <begin position="398"/>
        <end position="419"/>
    </location>
</feature>
<evidence type="ECO:0000256" key="2">
    <source>
        <dbReference type="ARBA" id="ARBA00022692"/>
    </source>
</evidence>
<keyword evidence="3 5" id="KW-1133">Transmembrane helix</keyword>
<dbReference type="OrthoDB" id="5425648at2759"/>
<dbReference type="SUPFAM" id="SSF103473">
    <property type="entry name" value="MFS general substrate transporter"/>
    <property type="match status" value="1"/>
</dbReference>
<dbReference type="eggNOG" id="ENOG502SJC4">
    <property type="taxonomic scope" value="Eukaryota"/>
</dbReference>
<name>G9MU12_HYPVG</name>
<evidence type="ECO:0000313" key="6">
    <source>
        <dbReference type="EMBL" id="EHK22070.1"/>
    </source>
</evidence>
<dbReference type="Gene3D" id="1.20.1250.20">
    <property type="entry name" value="MFS general substrate transporter like domains"/>
    <property type="match status" value="1"/>
</dbReference>
<dbReference type="OMA" id="YMAGMAI"/>
<dbReference type="PANTHER" id="PTHR23507:SF1">
    <property type="entry name" value="FI18259P1-RELATED"/>
    <property type="match status" value="1"/>
</dbReference>
<proteinExistence type="predicted"/>
<evidence type="ECO:0008006" key="8">
    <source>
        <dbReference type="Google" id="ProtNLM"/>
    </source>
</evidence>
<dbReference type="AlphaFoldDB" id="G9MU12"/>
<evidence type="ECO:0000256" key="3">
    <source>
        <dbReference type="ARBA" id="ARBA00022989"/>
    </source>
</evidence>
<evidence type="ECO:0000256" key="4">
    <source>
        <dbReference type="ARBA" id="ARBA00023136"/>
    </source>
</evidence>
<feature type="transmembrane region" description="Helical" evidence="5">
    <location>
        <begin position="116"/>
        <end position="136"/>
    </location>
</feature>
<dbReference type="GO" id="GO:0016020">
    <property type="term" value="C:membrane"/>
    <property type="evidence" value="ECO:0007669"/>
    <property type="project" value="UniProtKB-SubCell"/>
</dbReference>
<feature type="transmembrane region" description="Helical" evidence="5">
    <location>
        <begin position="202"/>
        <end position="221"/>
    </location>
</feature>
<dbReference type="GeneID" id="25791065"/>
<feature type="transmembrane region" description="Helical" evidence="5">
    <location>
        <begin position="44"/>
        <end position="66"/>
    </location>
</feature>
<dbReference type="InterPro" id="IPR036259">
    <property type="entry name" value="MFS_trans_sf"/>
</dbReference>
<keyword evidence="7" id="KW-1185">Reference proteome</keyword>
<sequence length="481" mass="51466">MASSPTEDTAPLLRTRLLADGTQHDGNSTRYSPLSTELARVLPVPLLCSVALHMTVAPTIWVYAYLFCEHPEQCRDEEKRQYASSVATATAVANAAGLLTLGYLARLVHWDARAGLMAWLLCRGLGVLGLAMSIYLRSFPCALGGQILQGLASDNLLHFNLNSIYARASSAEAVSVLMGLSLAFYMAGMAIGPAIAGFFPSFEWTFIVATTLFGAIIPYIWTVMSSGNPKNTHNVGKYQSPANPESAPEVPSSKYKYLAAVLAPAGLFYERPRSLLQGLSLFFYNMVQGYLFNLIFVFASVQFSFTSKENGLLLSLIAIVAASYLLVSLFIIPRLALYFGWSFTKSATIRPSAMGENSSNNPTMRQGRSWDLGAGAVSILIQTVAVATLSQVRQPSLVYLGASLTALGLAAPSFIKSYFVASLPDPTQGVAALALMETSGGLISPLVLGAWQAQHPGSSVFYLASGILGTSLFCLVIGAFL</sequence>
<feature type="transmembrane region" description="Helical" evidence="5">
    <location>
        <begin position="311"/>
        <end position="332"/>
    </location>
</feature>
<evidence type="ECO:0000313" key="7">
    <source>
        <dbReference type="Proteomes" id="UP000007115"/>
    </source>
</evidence>
<dbReference type="InParanoid" id="G9MU12"/>
<feature type="transmembrane region" description="Helical" evidence="5">
    <location>
        <begin position="281"/>
        <end position="305"/>
    </location>
</feature>
<evidence type="ECO:0000256" key="5">
    <source>
        <dbReference type="SAM" id="Phobius"/>
    </source>
</evidence>
<dbReference type="VEuPathDB" id="FungiDB:TRIVIDRAFT_216149"/>
<dbReference type="HOGENOM" id="CLU_571332_0_0_1"/>
<comment type="caution">
    <text evidence="6">The sequence shown here is derived from an EMBL/GenBank/DDBJ whole genome shotgun (WGS) entry which is preliminary data.</text>
</comment>
<protein>
    <recommendedName>
        <fullName evidence="8">Major facilitator superfamily (MFS) profile domain-containing protein</fullName>
    </recommendedName>
</protein>
<feature type="transmembrane region" description="Helical" evidence="5">
    <location>
        <begin position="431"/>
        <end position="453"/>
    </location>
</feature>
<evidence type="ECO:0000256" key="1">
    <source>
        <dbReference type="ARBA" id="ARBA00004141"/>
    </source>
</evidence>
<keyword evidence="4 5" id="KW-0472">Membrane</keyword>
<feature type="transmembrane region" description="Helical" evidence="5">
    <location>
        <begin position="459"/>
        <end position="480"/>
    </location>
</feature>
<dbReference type="RefSeq" id="XP_013956263.1">
    <property type="nucleotide sequence ID" value="XM_014100788.1"/>
</dbReference>
<dbReference type="GO" id="GO:0022857">
    <property type="term" value="F:transmembrane transporter activity"/>
    <property type="evidence" value="ECO:0007669"/>
    <property type="project" value="TreeGrafter"/>
</dbReference>
<feature type="transmembrane region" description="Helical" evidence="5">
    <location>
        <begin position="86"/>
        <end position="104"/>
    </location>
</feature>
<dbReference type="EMBL" id="ABDF02000034">
    <property type="protein sequence ID" value="EHK22070.1"/>
    <property type="molecule type" value="Genomic_DNA"/>
</dbReference>
<gene>
    <name evidence="6" type="ORF">TRIVIDRAFT_216149</name>
</gene>